<protein>
    <recommendedName>
        <fullName evidence="8">Multidrug resistance-like ATP-binding protein MdlB</fullName>
    </recommendedName>
</protein>
<dbReference type="SMART" id="SM00382">
    <property type="entry name" value="AAA"/>
    <property type="match status" value="1"/>
</dbReference>
<dbReference type="InterPro" id="IPR036640">
    <property type="entry name" value="ABC1_TM_sf"/>
</dbReference>
<dbReference type="PANTHER" id="PTHR24221:SF654">
    <property type="entry name" value="ATP-BINDING CASSETTE SUB-FAMILY B MEMBER 6"/>
    <property type="match status" value="1"/>
</dbReference>
<dbReference type="PANTHER" id="PTHR24221">
    <property type="entry name" value="ATP-BINDING CASSETTE SUB-FAMILY B"/>
    <property type="match status" value="1"/>
</dbReference>
<evidence type="ECO:0000259" key="10">
    <source>
        <dbReference type="PROSITE" id="PS50893"/>
    </source>
</evidence>
<dbReference type="SUPFAM" id="SSF52540">
    <property type="entry name" value="P-loop containing nucleoside triphosphate hydrolases"/>
    <property type="match status" value="1"/>
</dbReference>
<feature type="transmembrane region" description="Helical" evidence="9">
    <location>
        <begin position="188"/>
        <end position="208"/>
    </location>
</feature>
<dbReference type="InterPro" id="IPR003593">
    <property type="entry name" value="AAA+_ATPase"/>
</dbReference>
<dbReference type="RefSeq" id="WP_178368047.1">
    <property type="nucleotide sequence ID" value="NZ_JACADJ010000088.1"/>
</dbReference>
<keyword evidence="2" id="KW-0813">Transport</keyword>
<dbReference type="EMBL" id="JACADJ010000088">
    <property type="protein sequence ID" value="NWH06592.1"/>
    <property type="molecule type" value="Genomic_DNA"/>
</dbReference>
<dbReference type="GO" id="GO:0005737">
    <property type="term" value="C:cytoplasm"/>
    <property type="evidence" value="ECO:0007669"/>
    <property type="project" value="UniProtKB-ARBA"/>
</dbReference>
<evidence type="ECO:0000313" key="12">
    <source>
        <dbReference type="EMBL" id="NWH06592.1"/>
    </source>
</evidence>
<dbReference type="InterPro" id="IPR011527">
    <property type="entry name" value="ABC1_TM_dom"/>
</dbReference>
<evidence type="ECO:0000313" key="13">
    <source>
        <dbReference type="Proteomes" id="UP000553343"/>
    </source>
</evidence>
<comment type="subcellular location">
    <subcellularLocation>
        <location evidence="1">Cell membrane</location>
        <topology evidence="1">Multi-pass membrane protein</topology>
    </subcellularLocation>
</comment>
<evidence type="ECO:0000256" key="1">
    <source>
        <dbReference type="ARBA" id="ARBA00004651"/>
    </source>
</evidence>
<evidence type="ECO:0000256" key="4">
    <source>
        <dbReference type="ARBA" id="ARBA00022741"/>
    </source>
</evidence>
<evidence type="ECO:0000256" key="3">
    <source>
        <dbReference type="ARBA" id="ARBA00022692"/>
    </source>
</evidence>
<evidence type="ECO:0000256" key="9">
    <source>
        <dbReference type="SAM" id="Phobius"/>
    </source>
</evidence>
<organism evidence="12 13">
    <name type="scientific">Desulfobacter latus</name>
    <dbReference type="NCBI Taxonomy" id="2292"/>
    <lineage>
        <taxon>Bacteria</taxon>
        <taxon>Pseudomonadati</taxon>
        <taxon>Thermodesulfobacteriota</taxon>
        <taxon>Desulfobacteria</taxon>
        <taxon>Desulfobacterales</taxon>
        <taxon>Desulfobacteraceae</taxon>
        <taxon>Desulfobacter</taxon>
    </lineage>
</organism>
<keyword evidence="13" id="KW-1185">Reference proteome</keyword>
<evidence type="ECO:0000256" key="6">
    <source>
        <dbReference type="ARBA" id="ARBA00022989"/>
    </source>
</evidence>
<reference evidence="12 13" key="1">
    <citation type="submission" date="2020-06" db="EMBL/GenBank/DDBJ databases">
        <title>High-quality draft genome of sulfate reducer Desulfobacter latus type strain AcrS2 isolated from marine sediment.</title>
        <authorList>
            <person name="Hoppe M."/>
            <person name="Larsen C.K."/>
            <person name="Marshall I.P.G."/>
            <person name="Schramm A."/>
            <person name="Marietou A.G."/>
        </authorList>
    </citation>
    <scope>NUCLEOTIDE SEQUENCE [LARGE SCALE GENOMIC DNA]</scope>
    <source>
        <strain evidence="12 13">AcRS2</strain>
    </source>
</reference>
<feature type="transmembrane region" description="Helical" evidence="9">
    <location>
        <begin position="266"/>
        <end position="286"/>
    </location>
</feature>
<dbReference type="CDD" id="cd18544">
    <property type="entry name" value="ABC_6TM_TmrA_like"/>
    <property type="match status" value="1"/>
</dbReference>
<dbReference type="PROSITE" id="PS00211">
    <property type="entry name" value="ABC_TRANSPORTER_1"/>
    <property type="match status" value="1"/>
</dbReference>
<dbReference type="FunFam" id="3.40.50.300:FF:000604">
    <property type="entry name" value="ABC transporter B family member 28"/>
    <property type="match status" value="1"/>
</dbReference>
<dbReference type="Gene3D" id="3.40.50.300">
    <property type="entry name" value="P-loop containing nucleotide triphosphate hydrolases"/>
    <property type="match status" value="1"/>
</dbReference>
<keyword evidence="4" id="KW-0547">Nucleotide-binding</keyword>
<keyword evidence="7 9" id="KW-0472">Membrane</keyword>
<dbReference type="Pfam" id="PF00005">
    <property type="entry name" value="ABC_tran"/>
    <property type="match status" value="1"/>
</dbReference>
<evidence type="ECO:0000256" key="7">
    <source>
        <dbReference type="ARBA" id="ARBA00023136"/>
    </source>
</evidence>
<keyword evidence="6 9" id="KW-1133">Transmembrane helix</keyword>
<evidence type="ECO:0000256" key="5">
    <source>
        <dbReference type="ARBA" id="ARBA00022840"/>
    </source>
</evidence>
<dbReference type="GO" id="GO:0016887">
    <property type="term" value="F:ATP hydrolysis activity"/>
    <property type="evidence" value="ECO:0007669"/>
    <property type="project" value="InterPro"/>
</dbReference>
<accession>A0A850TAG9</accession>
<dbReference type="InterPro" id="IPR039421">
    <property type="entry name" value="Type_1_exporter"/>
</dbReference>
<dbReference type="PROSITE" id="PS50893">
    <property type="entry name" value="ABC_TRANSPORTER_2"/>
    <property type="match status" value="1"/>
</dbReference>
<name>A0A850TAG9_9BACT</name>
<dbReference type="Gene3D" id="1.20.1560.10">
    <property type="entry name" value="ABC transporter type 1, transmembrane domain"/>
    <property type="match status" value="1"/>
</dbReference>
<dbReference type="PROSITE" id="PS50929">
    <property type="entry name" value="ABC_TM1F"/>
    <property type="match status" value="1"/>
</dbReference>
<dbReference type="GO" id="GO:0005886">
    <property type="term" value="C:plasma membrane"/>
    <property type="evidence" value="ECO:0007669"/>
    <property type="project" value="UniProtKB-SubCell"/>
</dbReference>
<feature type="transmembrane region" description="Helical" evidence="9">
    <location>
        <begin position="32"/>
        <end position="52"/>
    </location>
</feature>
<comment type="caution">
    <text evidence="12">The sequence shown here is derived from an EMBL/GenBank/DDBJ whole genome shotgun (WGS) entry which is preliminary data.</text>
</comment>
<feature type="transmembrane region" description="Helical" evidence="9">
    <location>
        <begin position="86"/>
        <end position="107"/>
    </location>
</feature>
<dbReference type="Proteomes" id="UP000553343">
    <property type="component" value="Unassembled WGS sequence"/>
</dbReference>
<dbReference type="InterPro" id="IPR027417">
    <property type="entry name" value="P-loop_NTPase"/>
</dbReference>
<feature type="domain" description="ABC transmembrane type-1" evidence="11">
    <location>
        <begin position="37"/>
        <end position="329"/>
    </location>
</feature>
<keyword evidence="5 12" id="KW-0067">ATP-binding</keyword>
<evidence type="ECO:0000256" key="8">
    <source>
        <dbReference type="ARBA" id="ARBA00040960"/>
    </source>
</evidence>
<dbReference type="SUPFAM" id="SSF90123">
    <property type="entry name" value="ABC transporter transmembrane region"/>
    <property type="match status" value="1"/>
</dbReference>
<dbReference type="AlphaFoldDB" id="A0A850TAG9"/>
<dbReference type="GO" id="GO:0140359">
    <property type="term" value="F:ABC-type transporter activity"/>
    <property type="evidence" value="ECO:0007669"/>
    <property type="project" value="InterPro"/>
</dbReference>
<dbReference type="InterPro" id="IPR003439">
    <property type="entry name" value="ABC_transporter-like_ATP-bd"/>
</dbReference>
<proteinExistence type="predicted"/>
<dbReference type="InterPro" id="IPR017871">
    <property type="entry name" value="ABC_transporter-like_CS"/>
</dbReference>
<gene>
    <name evidence="12" type="ORF">HXW94_16640</name>
</gene>
<feature type="transmembrane region" description="Helical" evidence="9">
    <location>
        <begin position="161"/>
        <end position="182"/>
    </location>
</feature>
<keyword evidence="3 9" id="KW-0812">Transmembrane</keyword>
<feature type="domain" description="ABC transporter" evidence="10">
    <location>
        <begin position="363"/>
        <end position="599"/>
    </location>
</feature>
<dbReference type="GO" id="GO:0005524">
    <property type="term" value="F:ATP binding"/>
    <property type="evidence" value="ECO:0007669"/>
    <property type="project" value="UniProtKB-KW"/>
</dbReference>
<evidence type="ECO:0000256" key="2">
    <source>
        <dbReference type="ARBA" id="ARBA00022448"/>
    </source>
</evidence>
<sequence>MNQPHAFSDEEKKVSLADLALFKALIPYVRPYAWMLALTTFLVFMVTGFELFQPWLIQQAIDGFILVSGDPGFKFMGLDIERFSVFGIWFGVVILAGFVLDFSQAMFMEYTGQKIMLNLRCRLFDHMTDLPVAYFDKNASGRLVARVAGDIENMNEMFTSVLVFIFRDLLLMAGVFAILFFTNHRLTFYLSLIVPVVFVGVIYFSGILRRVFRTLRQKNAEINHRFSEAITGIRAIQTCMAGLHFIREFKRLNLAHFRAAMAHIRVFAVFMPMVGLMGTLAVAVIIWNGSFMVQDQSLTIGELAAFLTYMKLFFRPLRELSEKFNLLQNALASAERIITVLNTPKARQDRVFRGGDFDGIRHLAFEDVSFSYTSGIPVLKNISFSLEKGRAMGIVGQTGAGKSTIINLTAGFYRPTGGRILVNGHDYVHMDITAIRHHTALVMQDSILFAGTVRENLVRLPDGEPRQDDQGLEAALKNANCAFLFDKFTGLDTMLQDGGRPLSSGEKQLVCIARAFAFNPDLIIFDEATSYMDSQSEVKIHDAMKKLMQGRLSIIIAHRLSTVKSCDHILVLRDGQVTEQGTHEQLSRAGGEYERLLEKERIGWRQTL</sequence>
<evidence type="ECO:0000259" key="11">
    <source>
        <dbReference type="PROSITE" id="PS50929"/>
    </source>
</evidence>
<dbReference type="Pfam" id="PF00664">
    <property type="entry name" value="ABC_membrane"/>
    <property type="match status" value="1"/>
</dbReference>